<dbReference type="Pfam" id="PF07602">
    <property type="entry name" value="DUF1565"/>
    <property type="match status" value="1"/>
</dbReference>
<dbReference type="InterPro" id="IPR039448">
    <property type="entry name" value="Beta_helix"/>
</dbReference>
<dbReference type="SUPFAM" id="SSF51126">
    <property type="entry name" value="Pectin lyase-like"/>
    <property type="match status" value="1"/>
</dbReference>
<comment type="caution">
    <text evidence="3">The sequence shown here is derived from an EMBL/GenBank/DDBJ whole genome shotgun (WGS) entry which is preliminary data.</text>
</comment>
<accession>X1R3C5</accession>
<dbReference type="Gene3D" id="2.60.40.10">
    <property type="entry name" value="Immunoglobulins"/>
    <property type="match status" value="1"/>
</dbReference>
<feature type="domain" description="DUF1565" evidence="1">
    <location>
        <begin position="99"/>
        <end position="134"/>
    </location>
</feature>
<proteinExistence type="predicted"/>
<dbReference type="Gene3D" id="2.160.20.10">
    <property type="entry name" value="Single-stranded right-handed beta-helix, Pectin lyase-like"/>
    <property type="match status" value="1"/>
</dbReference>
<dbReference type="InterPro" id="IPR011459">
    <property type="entry name" value="DUF1565"/>
</dbReference>
<dbReference type="EMBL" id="BARW01010334">
    <property type="protein sequence ID" value="GAI75028.1"/>
    <property type="molecule type" value="Genomic_DNA"/>
</dbReference>
<dbReference type="InterPro" id="IPR012334">
    <property type="entry name" value="Pectin_lyas_fold"/>
</dbReference>
<organism evidence="3">
    <name type="scientific">marine sediment metagenome</name>
    <dbReference type="NCBI Taxonomy" id="412755"/>
    <lineage>
        <taxon>unclassified sequences</taxon>
        <taxon>metagenomes</taxon>
        <taxon>ecological metagenomes</taxon>
    </lineage>
</organism>
<feature type="domain" description="Right handed beta helix" evidence="2">
    <location>
        <begin position="164"/>
        <end position="279"/>
    </location>
</feature>
<name>X1R3C5_9ZZZZ</name>
<sequence>MDTIAPETPTLNAVTSTTNILPQILSGTKDTNSSILINDAEIISVNSSVNWSYSYNLTEGNNNISITSRDAVGNESFTISATIEYDPNIYVDAGNTTGIEDGTKTHPFDTVTEGLIAVSSGKSVIVAAGTYNEQLLVNKSIILQGAEKESTIISGLEYTGNLITIEADGVKISGFKIDGISDTDVGIYSDSSTSIEISENIIQSHQDSGILYHSASNDYPSGVYVYNNDICFNSKNGIKVTGEGSGIIESNTINKNTNGIRAYNNASLEIKHNNITDNTS</sequence>
<dbReference type="InterPro" id="IPR011050">
    <property type="entry name" value="Pectin_lyase_fold/virulence"/>
</dbReference>
<evidence type="ECO:0000313" key="3">
    <source>
        <dbReference type="EMBL" id="GAI75028.1"/>
    </source>
</evidence>
<dbReference type="SMART" id="SM00710">
    <property type="entry name" value="PbH1"/>
    <property type="match status" value="4"/>
</dbReference>
<protein>
    <submittedName>
        <fullName evidence="3">Uncharacterized protein</fullName>
    </submittedName>
</protein>
<dbReference type="AlphaFoldDB" id="X1R3C5"/>
<gene>
    <name evidence="3" type="ORF">S12H4_20388</name>
</gene>
<dbReference type="InterPro" id="IPR006626">
    <property type="entry name" value="PbH1"/>
</dbReference>
<reference evidence="3" key="1">
    <citation type="journal article" date="2014" name="Front. Microbiol.">
        <title>High frequency of phylogenetically diverse reductive dehalogenase-homologous genes in deep subseafloor sedimentary metagenomes.</title>
        <authorList>
            <person name="Kawai M."/>
            <person name="Futagami T."/>
            <person name="Toyoda A."/>
            <person name="Takaki Y."/>
            <person name="Nishi S."/>
            <person name="Hori S."/>
            <person name="Arai W."/>
            <person name="Tsubouchi T."/>
            <person name="Morono Y."/>
            <person name="Uchiyama I."/>
            <person name="Ito T."/>
            <person name="Fujiyama A."/>
            <person name="Inagaki F."/>
            <person name="Takami H."/>
        </authorList>
    </citation>
    <scope>NUCLEOTIDE SEQUENCE</scope>
    <source>
        <strain evidence="3">Expedition CK06-06</strain>
    </source>
</reference>
<dbReference type="InterPro" id="IPR013783">
    <property type="entry name" value="Ig-like_fold"/>
</dbReference>
<evidence type="ECO:0000259" key="1">
    <source>
        <dbReference type="Pfam" id="PF07602"/>
    </source>
</evidence>
<dbReference type="Pfam" id="PF13229">
    <property type="entry name" value="Beta_helix"/>
    <property type="match status" value="1"/>
</dbReference>
<evidence type="ECO:0000259" key="2">
    <source>
        <dbReference type="Pfam" id="PF13229"/>
    </source>
</evidence>
<feature type="non-terminal residue" evidence="3">
    <location>
        <position position="280"/>
    </location>
</feature>